<reference evidence="1 3" key="1">
    <citation type="submission" date="2020-01" db="EMBL/GenBank/DDBJ databases">
        <authorList>
            <consortium name="DOE Joint Genome Institute"/>
            <person name="Haridas S."/>
            <person name="Albert R."/>
            <person name="Binder M."/>
            <person name="Bloem J."/>
            <person name="Labutti K."/>
            <person name="Salamov A."/>
            <person name="Andreopoulos B."/>
            <person name="Baker S.E."/>
            <person name="Barry K."/>
            <person name="Bills G."/>
            <person name="Bluhm B.H."/>
            <person name="Cannon C."/>
            <person name="Castanera R."/>
            <person name="Culley D.E."/>
            <person name="Daum C."/>
            <person name="Ezra D."/>
            <person name="Gonzalez J.B."/>
            <person name="Henrissat B."/>
            <person name="Kuo A."/>
            <person name="Liang C."/>
            <person name="Lipzen A."/>
            <person name="Lutzoni F."/>
            <person name="Magnuson J."/>
            <person name="Mondo S."/>
            <person name="Nolan M."/>
            <person name="Ohm R."/>
            <person name="Pangilinan J."/>
            <person name="Park H.-J."/>
            <person name="Ramirez L."/>
            <person name="Alfaro M."/>
            <person name="Sun H."/>
            <person name="Tritt A."/>
            <person name="Yoshinaga Y."/>
            <person name="Zwiers L.-H."/>
            <person name="Turgeon B.G."/>
            <person name="Goodwin S.B."/>
            <person name="Spatafora J.W."/>
            <person name="Crous P.W."/>
            <person name="Grigoriev I.V."/>
        </authorList>
    </citation>
    <scope>NUCLEOTIDE SEQUENCE</scope>
    <source>
        <strain evidence="1 3">CBS 781.70</strain>
    </source>
</reference>
<dbReference type="Gene3D" id="3.30.530.20">
    <property type="match status" value="1"/>
</dbReference>
<dbReference type="OrthoDB" id="509124at2759"/>
<evidence type="ECO:0000313" key="2">
    <source>
        <dbReference type="Proteomes" id="UP000504638"/>
    </source>
</evidence>
<gene>
    <name evidence="1 3" type="ORF">P152DRAFT_454796</name>
</gene>
<evidence type="ECO:0008006" key="4">
    <source>
        <dbReference type="Google" id="ProtNLM"/>
    </source>
</evidence>
<dbReference type="InterPro" id="IPR023393">
    <property type="entry name" value="START-like_dom_sf"/>
</dbReference>
<sequence length="216" mass="23996">MTDTTSLSRWPPAEGLSTPIVARKDAILTTSASISVSAPAQRVFDLLLSTTSYREWNTWVPRVSIQSQPEGVPHDSTDLAVDTKFTFHVIMDERNPGKVFDTGLRITDISTPANPSSYIPQEVLDDDPTYTADLSTIYRVSWKTEGGWINAGMQAERFHEIIVVGENECEVRTWEVMGGVLARTVKWMMAKTLDEKFVLWVTSLKKAAEAPQGSST</sequence>
<proteinExistence type="predicted"/>
<dbReference type="AlphaFoldDB" id="A0A6G1GFB9"/>
<name>A0A6G1GFB9_9PEZI</name>
<evidence type="ECO:0000313" key="3">
    <source>
        <dbReference type="RefSeq" id="XP_033538181.1"/>
    </source>
</evidence>
<dbReference type="RefSeq" id="XP_033538181.1">
    <property type="nucleotide sequence ID" value="XM_033678657.1"/>
</dbReference>
<protein>
    <recommendedName>
        <fullName evidence="4">Polyketide cyclase/dehydrase</fullName>
    </recommendedName>
</protein>
<dbReference type="Proteomes" id="UP000504638">
    <property type="component" value="Unplaced"/>
</dbReference>
<keyword evidence="2" id="KW-1185">Reference proteome</keyword>
<reference evidence="3" key="2">
    <citation type="submission" date="2020-04" db="EMBL/GenBank/DDBJ databases">
        <authorList>
            <consortium name="NCBI Genome Project"/>
        </authorList>
    </citation>
    <scope>NUCLEOTIDE SEQUENCE</scope>
    <source>
        <strain evidence="3">CBS 781.70</strain>
    </source>
</reference>
<accession>A0A6G1GFB9</accession>
<dbReference type="GeneID" id="54419227"/>
<reference evidence="3" key="3">
    <citation type="submission" date="2025-04" db="UniProtKB">
        <authorList>
            <consortium name="RefSeq"/>
        </authorList>
    </citation>
    <scope>IDENTIFICATION</scope>
    <source>
        <strain evidence="3">CBS 781.70</strain>
    </source>
</reference>
<dbReference type="CDD" id="cd07822">
    <property type="entry name" value="SRPBCC_4"/>
    <property type="match status" value="1"/>
</dbReference>
<organism evidence="1">
    <name type="scientific">Eremomyces bilateralis CBS 781.70</name>
    <dbReference type="NCBI Taxonomy" id="1392243"/>
    <lineage>
        <taxon>Eukaryota</taxon>
        <taxon>Fungi</taxon>
        <taxon>Dikarya</taxon>
        <taxon>Ascomycota</taxon>
        <taxon>Pezizomycotina</taxon>
        <taxon>Dothideomycetes</taxon>
        <taxon>Dothideomycetes incertae sedis</taxon>
        <taxon>Eremomycetales</taxon>
        <taxon>Eremomycetaceae</taxon>
        <taxon>Eremomyces</taxon>
    </lineage>
</organism>
<dbReference type="SUPFAM" id="SSF55961">
    <property type="entry name" value="Bet v1-like"/>
    <property type="match status" value="1"/>
</dbReference>
<dbReference type="EMBL" id="ML975150">
    <property type="protein sequence ID" value="KAF1816550.1"/>
    <property type="molecule type" value="Genomic_DNA"/>
</dbReference>
<evidence type="ECO:0000313" key="1">
    <source>
        <dbReference type="EMBL" id="KAF1816550.1"/>
    </source>
</evidence>